<dbReference type="Proteomes" id="UP000178570">
    <property type="component" value="Unassembled WGS sequence"/>
</dbReference>
<evidence type="ECO:0000313" key="2">
    <source>
        <dbReference type="EMBL" id="OGY40358.1"/>
    </source>
</evidence>
<dbReference type="InterPro" id="IPR006056">
    <property type="entry name" value="RidA"/>
</dbReference>
<evidence type="ECO:0000256" key="1">
    <source>
        <dbReference type="ARBA" id="ARBA00010552"/>
    </source>
</evidence>
<dbReference type="CDD" id="cd00448">
    <property type="entry name" value="YjgF_YER057c_UK114_family"/>
    <property type="match status" value="1"/>
</dbReference>
<dbReference type="PANTHER" id="PTHR11803">
    <property type="entry name" value="2-IMINOBUTANOATE/2-IMINOPROPANOATE DEAMINASE RIDA"/>
    <property type="match status" value="1"/>
</dbReference>
<dbReference type="GO" id="GO:0019239">
    <property type="term" value="F:deaminase activity"/>
    <property type="evidence" value="ECO:0007669"/>
    <property type="project" value="TreeGrafter"/>
</dbReference>
<organism evidence="2 3">
    <name type="scientific">Candidatus Brennerbacteria bacterium RIFOXYD1_FULL_41_16</name>
    <dbReference type="NCBI Taxonomy" id="1797529"/>
    <lineage>
        <taxon>Bacteria</taxon>
        <taxon>Candidatus Brenneribacteriota</taxon>
    </lineage>
</organism>
<protein>
    <recommendedName>
        <fullName evidence="4">Reactive intermediate/imine deaminase</fullName>
    </recommendedName>
</protein>
<dbReference type="Gene3D" id="3.30.1330.40">
    <property type="entry name" value="RutC-like"/>
    <property type="match status" value="1"/>
</dbReference>
<dbReference type="InterPro" id="IPR006175">
    <property type="entry name" value="YjgF/YER057c/UK114"/>
</dbReference>
<dbReference type="AlphaFoldDB" id="A0A1G1XK20"/>
<dbReference type="PANTHER" id="PTHR11803:SF39">
    <property type="entry name" value="2-IMINOBUTANOATE_2-IMINOPROPANOATE DEAMINASE"/>
    <property type="match status" value="1"/>
</dbReference>
<sequence>MKQKIETNQAPKAIGPYSQAIVAGNFIFTAGQIHLTPNGELLEGTIEEKTNQVMQNLQAILTASGVTFDYVVRTTAYITDESIFRRVNAVYLKFMKEPYPARETVVVKALPMGAEIEISMIAIKPTNKTRIHQ</sequence>
<name>A0A1G1XK20_9BACT</name>
<dbReference type="Pfam" id="PF01042">
    <property type="entry name" value="Ribonuc_L-PSP"/>
    <property type="match status" value="1"/>
</dbReference>
<evidence type="ECO:0000313" key="3">
    <source>
        <dbReference type="Proteomes" id="UP000178570"/>
    </source>
</evidence>
<dbReference type="EMBL" id="MHHY01000009">
    <property type="protein sequence ID" value="OGY40358.1"/>
    <property type="molecule type" value="Genomic_DNA"/>
</dbReference>
<comment type="caution">
    <text evidence="2">The sequence shown here is derived from an EMBL/GenBank/DDBJ whole genome shotgun (WGS) entry which is preliminary data.</text>
</comment>
<comment type="similarity">
    <text evidence="1">Belongs to the RutC family.</text>
</comment>
<gene>
    <name evidence="2" type="ORF">A2570_03730</name>
</gene>
<accession>A0A1G1XK20</accession>
<reference evidence="2 3" key="1">
    <citation type="journal article" date="2016" name="Nat. Commun.">
        <title>Thousands of microbial genomes shed light on interconnected biogeochemical processes in an aquifer system.</title>
        <authorList>
            <person name="Anantharaman K."/>
            <person name="Brown C.T."/>
            <person name="Hug L.A."/>
            <person name="Sharon I."/>
            <person name="Castelle C.J."/>
            <person name="Probst A.J."/>
            <person name="Thomas B.C."/>
            <person name="Singh A."/>
            <person name="Wilkins M.J."/>
            <person name="Karaoz U."/>
            <person name="Brodie E.L."/>
            <person name="Williams K.H."/>
            <person name="Hubbard S.S."/>
            <person name="Banfield J.F."/>
        </authorList>
    </citation>
    <scope>NUCLEOTIDE SEQUENCE [LARGE SCALE GENOMIC DNA]</scope>
</reference>
<dbReference type="SUPFAM" id="SSF55298">
    <property type="entry name" value="YjgF-like"/>
    <property type="match status" value="1"/>
</dbReference>
<proteinExistence type="inferred from homology"/>
<dbReference type="FunFam" id="3.30.1330.40:FF:000001">
    <property type="entry name" value="L-PSP family endoribonuclease"/>
    <property type="match status" value="1"/>
</dbReference>
<evidence type="ECO:0008006" key="4">
    <source>
        <dbReference type="Google" id="ProtNLM"/>
    </source>
</evidence>
<dbReference type="GO" id="GO:0005829">
    <property type="term" value="C:cytosol"/>
    <property type="evidence" value="ECO:0007669"/>
    <property type="project" value="TreeGrafter"/>
</dbReference>
<dbReference type="InterPro" id="IPR035959">
    <property type="entry name" value="RutC-like_sf"/>
</dbReference>
<dbReference type="NCBIfam" id="TIGR00004">
    <property type="entry name" value="Rid family detoxifying hydrolase"/>
    <property type="match status" value="1"/>
</dbReference>
<dbReference type="STRING" id="1797529.A2570_03730"/>